<gene>
    <name evidence="10" type="ORF">A2872_03370</name>
</gene>
<feature type="transmembrane region" description="Helical" evidence="7">
    <location>
        <begin position="23"/>
        <end position="46"/>
    </location>
</feature>
<feature type="transmembrane region" description="Helical" evidence="7">
    <location>
        <begin position="327"/>
        <end position="356"/>
    </location>
</feature>
<evidence type="ECO:0000256" key="1">
    <source>
        <dbReference type="ARBA" id="ARBA00004651"/>
    </source>
</evidence>
<keyword evidence="5 7" id="KW-0472">Membrane</keyword>
<evidence type="ECO:0000313" key="10">
    <source>
        <dbReference type="EMBL" id="OGG07245.1"/>
    </source>
</evidence>
<reference evidence="10 11" key="1">
    <citation type="journal article" date="2016" name="Nat. Commun.">
        <title>Thousands of microbial genomes shed light on interconnected biogeochemical processes in an aquifer system.</title>
        <authorList>
            <person name="Anantharaman K."/>
            <person name="Brown C.T."/>
            <person name="Hug L.A."/>
            <person name="Sharon I."/>
            <person name="Castelle C.J."/>
            <person name="Probst A.J."/>
            <person name="Thomas B.C."/>
            <person name="Singh A."/>
            <person name="Wilkins M.J."/>
            <person name="Karaoz U."/>
            <person name="Brodie E.L."/>
            <person name="Williams K.H."/>
            <person name="Hubbard S.S."/>
            <person name="Banfield J.F."/>
        </authorList>
    </citation>
    <scope>NUCLEOTIDE SEQUENCE [LARGE SCALE GENOMIC DNA]</scope>
</reference>
<dbReference type="EMBL" id="MFJG01000010">
    <property type="protein sequence ID" value="OGG07245.1"/>
    <property type="molecule type" value="Genomic_DNA"/>
</dbReference>
<feature type="transmembrane region" description="Helical" evidence="7">
    <location>
        <begin position="282"/>
        <end position="306"/>
    </location>
</feature>
<protein>
    <recommendedName>
        <fullName evidence="12">Multidrug ABC transporter substrate-binding protein</fullName>
    </recommendedName>
</protein>
<dbReference type="InterPro" id="IPR050250">
    <property type="entry name" value="Macrolide_Exporter_MacB"/>
</dbReference>
<dbReference type="InterPro" id="IPR025857">
    <property type="entry name" value="MacB_PCD"/>
</dbReference>
<dbReference type="AlphaFoldDB" id="A0A1F5Z4F1"/>
<keyword evidence="4 7" id="KW-1133">Transmembrane helix</keyword>
<dbReference type="Pfam" id="PF02687">
    <property type="entry name" value="FtsX"/>
    <property type="match status" value="1"/>
</dbReference>
<evidence type="ECO:0000256" key="4">
    <source>
        <dbReference type="ARBA" id="ARBA00022989"/>
    </source>
</evidence>
<keyword evidence="2" id="KW-1003">Cell membrane</keyword>
<dbReference type="InterPro" id="IPR003838">
    <property type="entry name" value="ABC3_permease_C"/>
</dbReference>
<evidence type="ECO:0000259" key="8">
    <source>
        <dbReference type="Pfam" id="PF02687"/>
    </source>
</evidence>
<comment type="subcellular location">
    <subcellularLocation>
        <location evidence="1">Cell membrane</location>
        <topology evidence="1">Multi-pass membrane protein</topology>
    </subcellularLocation>
</comment>
<dbReference type="PANTHER" id="PTHR30572:SF4">
    <property type="entry name" value="ABC TRANSPORTER PERMEASE YTRF"/>
    <property type="match status" value="1"/>
</dbReference>
<dbReference type="GO" id="GO:0022857">
    <property type="term" value="F:transmembrane transporter activity"/>
    <property type="evidence" value="ECO:0007669"/>
    <property type="project" value="TreeGrafter"/>
</dbReference>
<keyword evidence="3 7" id="KW-0812">Transmembrane</keyword>
<comment type="caution">
    <text evidence="10">The sequence shown here is derived from an EMBL/GenBank/DDBJ whole genome shotgun (WGS) entry which is preliminary data.</text>
</comment>
<feature type="domain" description="ABC3 transporter permease C-terminal" evidence="8">
    <location>
        <begin position="285"/>
        <end position="396"/>
    </location>
</feature>
<evidence type="ECO:0000256" key="7">
    <source>
        <dbReference type="SAM" id="Phobius"/>
    </source>
</evidence>
<organism evidence="10 11">
    <name type="scientific">Candidatus Gottesmanbacteria bacterium RIFCSPHIGHO2_01_FULL_42_12</name>
    <dbReference type="NCBI Taxonomy" id="1798377"/>
    <lineage>
        <taxon>Bacteria</taxon>
        <taxon>Candidatus Gottesmaniibacteriota</taxon>
    </lineage>
</organism>
<name>A0A1F5Z4F1_9BACT</name>
<dbReference type="GO" id="GO:0005886">
    <property type="term" value="C:plasma membrane"/>
    <property type="evidence" value="ECO:0007669"/>
    <property type="project" value="UniProtKB-SubCell"/>
</dbReference>
<evidence type="ECO:0000313" key="11">
    <source>
        <dbReference type="Proteomes" id="UP000178681"/>
    </source>
</evidence>
<dbReference type="STRING" id="1798377.A2872_03370"/>
<evidence type="ECO:0000256" key="6">
    <source>
        <dbReference type="ARBA" id="ARBA00038076"/>
    </source>
</evidence>
<evidence type="ECO:0000256" key="2">
    <source>
        <dbReference type="ARBA" id="ARBA00022475"/>
    </source>
</evidence>
<evidence type="ECO:0000259" key="9">
    <source>
        <dbReference type="Pfam" id="PF12704"/>
    </source>
</evidence>
<dbReference type="PANTHER" id="PTHR30572">
    <property type="entry name" value="MEMBRANE COMPONENT OF TRANSPORTER-RELATED"/>
    <property type="match status" value="1"/>
</dbReference>
<feature type="transmembrane region" description="Helical" evidence="7">
    <location>
        <begin position="362"/>
        <end position="386"/>
    </location>
</feature>
<feature type="domain" description="MacB-like periplasmic core" evidence="9">
    <location>
        <begin position="22"/>
        <end position="249"/>
    </location>
</feature>
<proteinExistence type="inferred from homology"/>
<comment type="similarity">
    <text evidence="6">Belongs to the ABC-4 integral membrane protein family.</text>
</comment>
<sequence length="403" mass="43777">MTYFFFIIKSALSDFSRNKGRTFLTSLGILIGVLSVVLLTAFGLGLKKYIKNQFESLGTNVVSVVPGKLLRNGNFQNNGPASFGSIRFDEKDMLKLKRLPLATYVSPSFTKSVTVTAMGNTEFGDIYTVSAEIFPARNLNPEFGELFTVEDEEKSAKVAVLGPKIAEKLFLDKQDAVGKKIKADGISFTVLGVLEDKGGGGFGGPDFDSFIYIPYKTGYLYNTDKKFVAFVVAAEDESRVPMLKEEVTTELLKRYKEDDFSVIEATEILDAISSIFNILNTVLTAIAAISLVVGGIGIMNIMYVSVTERTREVGIRRAIGAKAADILLQFLSEAIILSLFGGMSGLLLAYLITLAIQSVFPAYISLDSVILAISVSTGIGIIFGVFPARKAANLSPIEAIRYE</sequence>
<evidence type="ECO:0000256" key="5">
    <source>
        <dbReference type="ARBA" id="ARBA00023136"/>
    </source>
</evidence>
<dbReference type="Proteomes" id="UP000178681">
    <property type="component" value="Unassembled WGS sequence"/>
</dbReference>
<evidence type="ECO:0000256" key="3">
    <source>
        <dbReference type="ARBA" id="ARBA00022692"/>
    </source>
</evidence>
<accession>A0A1F5Z4F1</accession>
<dbReference type="Pfam" id="PF12704">
    <property type="entry name" value="MacB_PCD"/>
    <property type="match status" value="1"/>
</dbReference>
<evidence type="ECO:0008006" key="12">
    <source>
        <dbReference type="Google" id="ProtNLM"/>
    </source>
</evidence>